<evidence type="ECO:0008006" key="8">
    <source>
        <dbReference type="Google" id="ProtNLM"/>
    </source>
</evidence>
<feature type="transmembrane region" description="Helical" evidence="5">
    <location>
        <begin position="145"/>
        <end position="163"/>
    </location>
</feature>
<accession>A0A6A6XUU0</accession>
<dbReference type="Pfam" id="PF01040">
    <property type="entry name" value="UbiA"/>
    <property type="match status" value="1"/>
</dbReference>
<dbReference type="InterPro" id="IPR000537">
    <property type="entry name" value="UbiA_prenyltransferase"/>
</dbReference>
<organism evidence="6 7">
    <name type="scientific">Melanomma pulvis-pyrius CBS 109.77</name>
    <dbReference type="NCBI Taxonomy" id="1314802"/>
    <lineage>
        <taxon>Eukaryota</taxon>
        <taxon>Fungi</taxon>
        <taxon>Dikarya</taxon>
        <taxon>Ascomycota</taxon>
        <taxon>Pezizomycotina</taxon>
        <taxon>Dothideomycetes</taxon>
        <taxon>Pleosporomycetidae</taxon>
        <taxon>Pleosporales</taxon>
        <taxon>Melanommataceae</taxon>
        <taxon>Melanomma</taxon>
    </lineage>
</organism>
<dbReference type="PANTHER" id="PTHR42723:SF1">
    <property type="entry name" value="CHLOROPHYLL SYNTHASE, CHLOROPLASTIC"/>
    <property type="match status" value="1"/>
</dbReference>
<reference evidence="6" key="1">
    <citation type="journal article" date="2020" name="Stud. Mycol.">
        <title>101 Dothideomycetes genomes: a test case for predicting lifestyles and emergence of pathogens.</title>
        <authorList>
            <person name="Haridas S."/>
            <person name="Albert R."/>
            <person name="Binder M."/>
            <person name="Bloem J."/>
            <person name="Labutti K."/>
            <person name="Salamov A."/>
            <person name="Andreopoulos B."/>
            <person name="Baker S."/>
            <person name="Barry K."/>
            <person name="Bills G."/>
            <person name="Bluhm B."/>
            <person name="Cannon C."/>
            <person name="Castanera R."/>
            <person name="Culley D."/>
            <person name="Daum C."/>
            <person name="Ezra D."/>
            <person name="Gonzalez J."/>
            <person name="Henrissat B."/>
            <person name="Kuo A."/>
            <person name="Liang C."/>
            <person name="Lipzen A."/>
            <person name="Lutzoni F."/>
            <person name="Magnuson J."/>
            <person name="Mondo S."/>
            <person name="Nolan M."/>
            <person name="Ohm R."/>
            <person name="Pangilinan J."/>
            <person name="Park H.-J."/>
            <person name="Ramirez L."/>
            <person name="Alfaro M."/>
            <person name="Sun H."/>
            <person name="Tritt A."/>
            <person name="Yoshinaga Y."/>
            <person name="Zwiers L.-H."/>
            <person name="Turgeon B."/>
            <person name="Goodwin S."/>
            <person name="Spatafora J."/>
            <person name="Crous P."/>
            <person name="Grigoriev I."/>
        </authorList>
    </citation>
    <scope>NUCLEOTIDE SEQUENCE</scope>
    <source>
        <strain evidence="6">CBS 109.77</strain>
    </source>
</reference>
<keyword evidence="2 5" id="KW-0812">Transmembrane</keyword>
<dbReference type="OrthoDB" id="434972at2759"/>
<evidence type="ECO:0000313" key="6">
    <source>
        <dbReference type="EMBL" id="KAF2800210.1"/>
    </source>
</evidence>
<dbReference type="AlphaFoldDB" id="A0A6A6XUU0"/>
<dbReference type="GO" id="GO:0016020">
    <property type="term" value="C:membrane"/>
    <property type="evidence" value="ECO:0007669"/>
    <property type="project" value="UniProtKB-SubCell"/>
</dbReference>
<dbReference type="PANTHER" id="PTHR42723">
    <property type="entry name" value="CHLOROPHYLL SYNTHASE"/>
    <property type="match status" value="1"/>
</dbReference>
<feature type="non-terminal residue" evidence="6">
    <location>
        <position position="1"/>
    </location>
</feature>
<gene>
    <name evidence="6" type="ORF">K505DRAFT_383285</name>
</gene>
<evidence type="ECO:0000256" key="3">
    <source>
        <dbReference type="ARBA" id="ARBA00022989"/>
    </source>
</evidence>
<keyword evidence="3 5" id="KW-1133">Transmembrane helix</keyword>
<dbReference type="CDD" id="cd13965">
    <property type="entry name" value="PT_UbiA_3"/>
    <property type="match status" value="1"/>
</dbReference>
<dbReference type="Proteomes" id="UP000799757">
    <property type="component" value="Unassembled WGS sequence"/>
</dbReference>
<dbReference type="InterPro" id="IPR050475">
    <property type="entry name" value="Prenyltransferase_related"/>
</dbReference>
<evidence type="ECO:0000256" key="5">
    <source>
        <dbReference type="SAM" id="Phobius"/>
    </source>
</evidence>
<keyword evidence="7" id="KW-1185">Reference proteome</keyword>
<feature type="transmembrane region" description="Helical" evidence="5">
    <location>
        <begin position="45"/>
        <end position="65"/>
    </location>
</feature>
<comment type="subcellular location">
    <subcellularLocation>
        <location evidence="1">Membrane</location>
        <topology evidence="1">Multi-pass membrane protein</topology>
    </subcellularLocation>
</comment>
<feature type="transmembrane region" description="Helical" evidence="5">
    <location>
        <begin position="270"/>
        <end position="288"/>
    </location>
</feature>
<evidence type="ECO:0000256" key="2">
    <source>
        <dbReference type="ARBA" id="ARBA00022692"/>
    </source>
</evidence>
<evidence type="ECO:0000256" key="1">
    <source>
        <dbReference type="ARBA" id="ARBA00004141"/>
    </source>
</evidence>
<protein>
    <recommendedName>
        <fullName evidence="8">UbiA prenyltransferase</fullName>
    </recommendedName>
</protein>
<feature type="transmembrane region" description="Helical" evidence="5">
    <location>
        <begin position="175"/>
        <end position="193"/>
    </location>
</feature>
<sequence>YHFYTIWLFAYEQLFDTTIPCTIFGITGALSGKTLGFPSLPQAEILLHIPLVVIWLWILSLQFSLHNQRHPHSINEDSYNKPWRPLPSERITISGTNSILHFLYPIAGSLSYWLELLPHFGIFTILVIVYNDFGGSDHSGISRNILSGVIYACLLTGALQVAIGSENSLINGAYQWVRVIVLVFITTLHMTEFRDERGNRARGRRTIINVVGIRFARCTIAVGVIFWSFFAPLMLGIEWKGMIVPATLGGTVVGLIMIGMARNNTRLDGFLYKVYSIWILSLCPLPLVKSWTG</sequence>
<keyword evidence="4 5" id="KW-0472">Membrane</keyword>
<feature type="transmembrane region" description="Helical" evidence="5">
    <location>
        <begin position="116"/>
        <end position="133"/>
    </location>
</feature>
<dbReference type="EMBL" id="MU001751">
    <property type="protein sequence ID" value="KAF2800210.1"/>
    <property type="molecule type" value="Genomic_DNA"/>
</dbReference>
<feature type="transmembrane region" description="Helical" evidence="5">
    <location>
        <begin position="241"/>
        <end position="258"/>
    </location>
</feature>
<evidence type="ECO:0000313" key="7">
    <source>
        <dbReference type="Proteomes" id="UP000799757"/>
    </source>
</evidence>
<name>A0A6A6XUU0_9PLEO</name>
<evidence type="ECO:0000256" key="4">
    <source>
        <dbReference type="ARBA" id="ARBA00023136"/>
    </source>
</evidence>
<feature type="transmembrane region" description="Helical" evidence="5">
    <location>
        <begin position="214"/>
        <end position="235"/>
    </location>
</feature>
<proteinExistence type="predicted"/>
<dbReference type="GO" id="GO:0016765">
    <property type="term" value="F:transferase activity, transferring alkyl or aryl (other than methyl) groups"/>
    <property type="evidence" value="ECO:0007669"/>
    <property type="project" value="InterPro"/>
</dbReference>